<gene>
    <name evidence="3" type="primary">LOC127150543</name>
</gene>
<proteinExistence type="predicted"/>
<dbReference type="RefSeq" id="XP_050944372.1">
    <property type="nucleotide sequence ID" value="XM_051088415.1"/>
</dbReference>
<dbReference type="Pfam" id="PF03478">
    <property type="entry name" value="Beta-prop_KIB1-4"/>
    <property type="match status" value="1"/>
</dbReference>
<dbReference type="PANTHER" id="PTHR47123">
    <property type="entry name" value="F-BOX PROTEIN SKIP23"/>
    <property type="match status" value="1"/>
</dbReference>
<reference evidence="3" key="1">
    <citation type="submission" date="2025-08" db="UniProtKB">
        <authorList>
            <consortium name="RefSeq"/>
        </authorList>
    </citation>
    <scope>IDENTIFICATION</scope>
    <source>
        <tissue evidence="3">Stem</tissue>
    </source>
</reference>
<dbReference type="InterPro" id="IPR005174">
    <property type="entry name" value="KIB1-4_b-propeller"/>
</dbReference>
<evidence type="ECO:0000259" key="1">
    <source>
        <dbReference type="Pfam" id="PF03478"/>
    </source>
</evidence>
<dbReference type="PANTHER" id="PTHR47123:SF28">
    <property type="entry name" value="F-BOX DOMAIN-CONTAINING PROTEIN"/>
    <property type="match status" value="1"/>
</dbReference>
<dbReference type="InterPro" id="IPR051304">
    <property type="entry name" value="SCF_F-box_domain"/>
</dbReference>
<dbReference type="SUPFAM" id="SSF81383">
    <property type="entry name" value="F-box domain"/>
    <property type="match status" value="1"/>
</dbReference>
<evidence type="ECO:0000313" key="3">
    <source>
        <dbReference type="RefSeq" id="XP_050944372.1"/>
    </source>
</evidence>
<keyword evidence="2" id="KW-1185">Reference proteome</keyword>
<accession>A0ABM3L2X3</accession>
<organism evidence="2 3">
    <name type="scientific">Cucumis melo</name>
    <name type="common">Muskmelon</name>
    <dbReference type="NCBI Taxonomy" id="3656"/>
    <lineage>
        <taxon>Eukaryota</taxon>
        <taxon>Viridiplantae</taxon>
        <taxon>Streptophyta</taxon>
        <taxon>Embryophyta</taxon>
        <taxon>Tracheophyta</taxon>
        <taxon>Spermatophyta</taxon>
        <taxon>Magnoliopsida</taxon>
        <taxon>eudicotyledons</taxon>
        <taxon>Gunneridae</taxon>
        <taxon>Pentapetalae</taxon>
        <taxon>rosids</taxon>
        <taxon>fabids</taxon>
        <taxon>Cucurbitales</taxon>
        <taxon>Cucurbitaceae</taxon>
        <taxon>Benincaseae</taxon>
        <taxon>Cucumis</taxon>
    </lineage>
</organism>
<dbReference type="InterPro" id="IPR036047">
    <property type="entry name" value="F-box-like_dom_sf"/>
</dbReference>
<evidence type="ECO:0000313" key="2">
    <source>
        <dbReference type="Proteomes" id="UP001652600"/>
    </source>
</evidence>
<feature type="domain" description="KIB1-4 beta-propeller" evidence="1">
    <location>
        <begin position="147"/>
        <end position="242"/>
    </location>
</feature>
<dbReference type="GeneID" id="127150543"/>
<protein>
    <submittedName>
        <fullName evidence="3">F-box protein At1g65770</fullName>
    </submittedName>
</protein>
<name>A0ABM3L2X3_CUCME</name>
<dbReference type="Proteomes" id="UP001652600">
    <property type="component" value="Chromosome 8"/>
</dbReference>
<sequence length="277" mass="31463">MENSRVRISDLPPQLWPLIGKRLDNYIDIVRLPSVCRSWRSSLPPLNAISLLSSDLLVSHPFGHRIEAALVIRRIICAKSYILRSTIGGILPINKVVIFPDSAWIDVKKTSIIVAVNIDGKLGYTKYGDYKWTLIGSPNIQFADLIKHLIECGGEIYVVDRFLEQKKDSELLTSCFNEPMATVVDFKVHRLDQEIMGRSRWVEVKNLGNRAFVVGHNCFLVLAADFEGFKENYIYFSDELQSDFGYGFSTHVLDLEERTIVKASPQIFKAPPICLRC</sequence>